<dbReference type="Proteomes" id="UP000694892">
    <property type="component" value="Chromosome 6L"/>
</dbReference>
<dbReference type="EMBL" id="CM004476">
    <property type="protein sequence ID" value="OCT75653.1"/>
    <property type="molecule type" value="Genomic_DNA"/>
</dbReference>
<evidence type="ECO:0000313" key="2">
    <source>
        <dbReference type="Proteomes" id="UP000694892"/>
    </source>
</evidence>
<accession>A0A974CLK0</accession>
<organism evidence="1 2">
    <name type="scientific">Xenopus laevis</name>
    <name type="common">African clawed frog</name>
    <dbReference type="NCBI Taxonomy" id="8355"/>
    <lineage>
        <taxon>Eukaryota</taxon>
        <taxon>Metazoa</taxon>
        <taxon>Chordata</taxon>
        <taxon>Craniata</taxon>
        <taxon>Vertebrata</taxon>
        <taxon>Euteleostomi</taxon>
        <taxon>Amphibia</taxon>
        <taxon>Batrachia</taxon>
        <taxon>Anura</taxon>
        <taxon>Pipoidea</taxon>
        <taxon>Pipidae</taxon>
        <taxon>Xenopodinae</taxon>
        <taxon>Xenopus</taxon>
        <taxon>Xenopus</taxon>
    </lineage>
</organism>
<name>A0A974CLK0_XENLA</name>
<dbReference type="AlphaFoldDB" id="A0A974CLK0"/>
<reference evidence="2" key="1">
    <citation type="journal article" date="2016" name="Nature">
        <title>Genome evolution in the allotetraploid frog Xenopus laevis.</title>
        <authorList>
            <person name="Session A.M."/>
            <person name="Uno Y."/>
            <person name="Kwon T."/>
            <person name="Chapman J.A."/>
            <person name="Toyoda A."/>
            <person name="Takahashi S."/>
            <person name="Fukui A."/>
            <person name="Hikosaka A."/>
            <person name="Suzuki A."/>
            <person name="Kondo M."/>
            <person name="van Heeringen S.J."/>
            <person name="Quigley I."/>
            <person name="Heinz S."/>
            <person name="Ogino H."/>
            <person name="Ochi H."/>
            <person name="Hellsten U."/>
            <person name="Lyons J.B."/>
            <person name="Simakov O."/>
            <person name="Putnam N."/>
            <person name="Stites J."/>
            <person name="Kuroki Y."/>
            <person name="Tanaka T."/>
            <person name="Michiue T."/>
            <person name="Watanabe M."/>
            <person name="Bogdanovic O."/>
            <person name="Lister R."/>
            <person name="Georgiou G."/>
            <person name="Paranjpe S.S."/>
            <person name="van Kruijsbergen I."/>
            <person name="Shu S."/>
            <person name="Carlson J."/>
            <person name="Kinoshita T."/>
            <person name="Ohta Y."/>
            <person name="Mawaribuchi S."/>
            <person name="Jenkins J."/>
            <person name="Grimwood J."/>
            <person name="Schmutz J."/>
            <person name="Mitros T."/>
            <person name="Mozaffari S.V."/>
            <person name="Suzuki Y."/>
            <person name="Haramoto Y."/>
            <person name="Yamamoto T.S."/>
            <person name="Takagi C."/>
            <person name="Heald R."/>
            <person name="Miller K."/>
            <person name="Haudenschild C."/>
            <person name="Kitzman J."/>
            <person name="Nakayama T."/>
            <person name="Izutsu Y."/>
            <person name="Robert J."/>
            <person name="Fortriede J."/>
            <person name="Burns K."/>
            <person name="Lotay V."/>
            <person name="Karimi K."/>
            <person name="Yasuoka Y."/>
            <person name="Dichmann D.S."/>
            <person name="Flajnik M.F."/>
            <person name="Houston D.W."/>
            <person name="Shendure J."/>
            <person name="DuPasquier L."/>
            <person name="Vize P.D."/>
            <person name="Zorn A.M."/>
            <person name="Ito M."/>
            <person name="Marcotte E.M."/>
            <person name="Wallingford J.B."/>
            <person name="Ito Y."/>
            <person name="Asashima M."/>
            <person name="Ueno N."/>
            <person name="Matsuda Y."/>
            <person name="Veenstra G.J."/>
            <person name="Fujiyama A."/>
            <person name="Harland R.M."/>
            <person name="Taira M."/>
            <person name="Rokhsar D.S."/>
        </authorList>
    </citation>
    <scope>NUCLEOTIDE SEQUENCE [LARGE SCALE GENOMIC DNA]</scope>
    <source>
        <strain evidence="2">J</strain>
    </source>
</reference>
<protein>
    <submittedName>
        <fullName evidence="1">Uncharacterized protein</fullName>
    </submittedName>
</protein>
<sequence length="86" mass="9844">MALLSNRFNASYMYKSYLLDVKSSHISHHLCVHEISNMLSLFQMNKVFQVLFSPLFCGPSLSTQVKASVYVIAIQDNSGYMYRELS</sequence>
<proteinExistence type="predicted"/>
<gene>
    <name evidence="1" type="ORF">XELAEV_18030837mg</name>
</gene>
<evidence type="ECO:0000313" key="1">
    <source>
        <dbReference type="EMBL" id="OCT75653.1"/>
    </source>
</evidence>